<dbReference type="Proteomes" id="UP000799772">
    <property type="component" value="Unassembled WGS sequence"/>
</dbReference>
<organism evidence="8 9">
    <name type="scientific">Rhizodiscina lignyota</name>
    <dbReference type="NCBI Taxonomy" id="1504668"/>
    <lineage>
        <taxon>Eukaryota</taxon>
        <taxon>Fungi</taxon>
        <taxon>Dikarya</taxon>
        <taxon>Ascomycota</taxon>
        <taxon>Pezizomycotina</taxon>
        <taxon>Dothideomycetes</taxon>
        <taxon>Pleosporomycetidae</taxon>
        <taxon>Aulographales</taxon>
        <taxon>Rhizodiscinaceae</taxon>
        <taxon>Rhizodiscina</taxon>
    </lineage>
</organism>
<proteinExistence type="inferred from homology"/>
<feature type="non-terminal residue" evidence="8">
    <location>
        <position position="205"/>
    </location>
</feature>
<dbReference type="PROSITE" id="PS50011">
    <property type="entry name" value="PROTEIN_KINASE_DOM"/>
    <property type="match status" value="1"/>
</dbReference>
<dbReference type="SMART" id="SM00220">
    <property type="entry name" value="S_TKc"/>
    <property type="match status" value="1"/>
</dbReference>
<dbReference type="AlphaFoldDB" id="A0A9P4IPH9"/>
<feature type="non-terminal residue" evidence="8">
    <location>
        <position position="1"/>
    </location>
</feature>
<keyword evidence="4" id="KW-0067">ATP-binding</keyword>
<evidence type="ECO:0000313" key="9">
    <source>
        <dbReference type="Proteomes" id="UP000799772"/>
    </source>
</evidence>
<dbReference type="OrthoDB" id="1668230at2759"/>
<protein>
    <recommendedName>
        <fullName evidence="6">mitogen-activated protein kinase kinase</fullName>
        <ecNumber evidence="6">2.7.12.2</ecNumber>
    </recommendedName>
</protein>
<dbReference type="PANTHER" id="PTHR48013">
    <property type="entry name" value="DUAL SPECIFICITY MITOGEN-ACTIVATED PROTEIN KINASE KINASE 5-RELATED"/>
    <property type="match status" value="1"/>
</dbReference>
<comment type="caution">
    <text evidence="8">The sequence shown here is derived from an EMBL/GenBank/DDBJ whole genome shotgun (WGS) entry which is preliminary data.</text>
</comment>
<evidence type="ECO:0000256" key="3">
    <source>
        <dbReference type="ARBA" id="ARBA00022777"/>
    </source>
</evidence>
<dbReference type="Pfam" id="PF00069">
    <property type="entry name" value="Pkinase"/>
    <property type="match status" value="1"/>
</dbReference>
<dbReference type="GO" id="GO:0004708">
    <property type="term" value="F:MAP kinase kinase activity"/>
    <property type="evidence" value="ECO:0007669"/>
    <property type="project" value="UniProtKB-EC"/>
</dbReference>
<keyword evidence="3 8" id="KW-0418">Kinase</keyword>
<dbReference type="InterPro" id="IPR000719">
    <property type="entry name" value="Prot_kinase_dom"/>
</dbReference>
<accession>A0A9P4IPH9</accession>
<reference evidence="8" key="1">
    <citation type="journal article" date="2020" name="Stud. Mycol.">
        <title>101 Dothideomycetes genomes: a test case for predicting lifestyles and emergence of pathogens.</title>
        <authorList>
            <person name="Haridas S."/>
            <person name="Albert R."/>
            <person name="Binder M."/>
            <person name="Bloem J."/>
            <person name="Labutti K."/>
            <person name="Salamov A."/>
            <person name="Andreopoulos B."/>
            <person name="Baker S."/>
            <person name="Barry K."/>
            <person name="Bills G."/>
            <person name="Bluhm B."/>
            <person name="Cannon C."/>
            <person name="Castanera R."/>
            <person name="Culley D."/>
            <person name="Daum C."/>
            <person name="Ezra D."/>
            <person name="Gonzalez J."/>
            <person name="Henrissat B."/>
            <person name="Kuo A."/>
            <person name="Liang C."/>
            <person name="Lipzen A."/>
            <person name="Lutzoni F."/>
            <person name="Magnuson J."/>
            <person name="Mondo S."/>
            <person name="Nolan M."/>
            <person name="Ohm R."/>
            <person name="Pangilinan J."/>
            <person name="Park H.-J."/>
            <person name="Ramirez L."/>
            <person name="Alfaro M."/>
            <person name="Sun H."/>
            <person name="Tritt A."/>
            <person name="Yoshinaga Y."/>
            <person name="Zwiers L.-H."/>
            <person name="Turgeon B."/>
            <person name="Goodwin S."/>
            <person name="Spatafora J."/>
            <person name="Crous P."/>
            <person name="Grigoriev I."/>
        </authorList>
    </citation>
    <scope>NUCLEOTIDE SEQUENCE</scope>
    <source>
        <strain evidence="8">CBS 133067</strain>
    </source>
</reference>
<evidence type="ECO:0000256" key="2">
    <source>
        <dbReference type="ARBA" id="ARBA00022741"/>
    </source>
</evidence>
<evidence type="ECO:0000256" key="4">
    <source>
        <dbReference type="ARBA" id="ARBA00022840"/>
    </source>
</evidence>
<evidence type="ECO:0000256" key="5">
    <source>
        <dbReference type="ARBA" id="ARBA00038035"/>
    </source>
</evidence>
<dbReference type="PANTHER" id="PTHR48013:SF18">
    <property type="entry name" value="KINASE, PUTATIVE-RELATED"/>
    <property type="match status" value="1"/>
</dbReference>
<evidence type="ECO:0000259" key="7">
    <source>
        <dbReference type="PROSITE" id="PS50011"/>
    </source>
</evidence>
<sequence length="205" mass="23013">VYEYLGRAYKTNTNQRAYDLQMSADDCAARPAGRVMKIMGDGSGPACVGMLMMRLEPFDVTKVRAEEKDHFKKEMLRLVVKLHKEYGIVHGNIKPENFLRCADGTLRLCDFDCARFSNGDVDGWEVGSQEYMSPNRTLSIPTTDDDIYALGLSIFSLYTGKAGDFFPGEDVEEVRKAKRTVDVMQISCPETRLTVKMCLRQGGVV</sequence>
<evidence type="ECO:0000256" key="6">
    <source>
        <dbReference type="ARBA" id="ARBA00038999"/>
    </source>
</evidence>
<name>A0A9P4IPH9_9PEZI</name>
<evidence type="ECO:0000313" key="8">
    <source>
        <dbReference type="EMBL" id="KAF2103294.1"/>
    </source>
</evidence>
<gene>
    <name evidence="8" type="ORF">NA57DRAFT_15546</name>
</gene>
<dbReference type="EC" id="2.7.12.2" evidence="6"/>
<dbReference type="EMBL" id="ML978122">
    <property type="protein sequence ID" value="KAF2103294.1"/>
    <property type="molecule type" value="Genomic_DNA"/>
</dbReference>
<comment type="similarity">
    <text evidence="5">Belongs to the protein kinase superfamily. STE Ser/Thr protein kinase family. MAP kinase kinase subfamily.</text>
</comment>
<keyword evidence="9" id="KW-1185">Reference proteome</keyword>
<feature type="domain" description="Protein kinase" evidence="7">
    <location>
        <begin position="1"/>
        <end position="205"/>
    </location>
</feature>
<keyword evidence="2" id="KW-0547">Nucleotide-binding</keyword>
<dbReference type="Gene3D" id="1.10.510.10">
    <property type="entry name" value="Transferase(Phosphotransferase) domain 1"/>
    <property type="match status" value="1"/>
</dbReference>
<dbReference type="SUPFAM" id="SSF56112">
    <property type="entry name" value="Protein kinase-like (PK-like)"/>
    <property type="match status" value="1"/>
</dbReference>
<dbReference type="GO" id="GO:0005524">
    <property type="term" value="F:ATP binding"/>
    <property type="evidence" value="ECO:0007669"/>
    <property type="project" value="UniProtKB-KW"/>
</dbReference>
<evidence type="ECO:0000256" key="1">
    <source>
        <dbReference type="ARBA" id="ARBA00022679"/>
    </source>
</evidence>
<dbReference type="InterPro" id="IPR011009">
    <property type="entry name" value="Kinase-like_dom_sf"/>
</dbReference>
<keyword evidence="1" id="KW-0808">Transferase</keyword>